<evidence type="ECO:0000256" key="8">
    <source>
        <dbReference type="ARBA" id="ARBA00037904"/>
    </source>
</evidence>
<dbReference type="GO" id="GO:0016117">
    <property type="term" value="P:carotenoid biosynthetic process"/>
    <property type="evidence" value="ECO:0007669"/>
    <property type="project" value="UniProtKB-KW"/>
</dbReference>
<comment type="similarity">
    <text evidence="9">Belongs to the glycosyltransferase 2 family. CrtQ subfamily.</text>
</comment>
<evidence type="ECO:0000256" key="3">
    <source>
        <dbReference type="ARBA" id="ARBA00022676"/>
    </source>
</evidence>
<sequence length="370" mass="42179">MLWHLTWPVILLACLMSGWVIFARPQFIQRKISEEHRISIIIPARNEAHNLPNLLGSINKQKGQVVEVIVADDGSTDGTSDIARSFNATVIAVPEGEWRGKSHACYHGAHHARYDMLAFMDADTVLSDKQSLSRIMYQYQQQDSSGVLSIQPYHHTERPYETLSAPFNIVTALGMNIFSLFKDRVRTNSVFGPFLMTSRNDYILTGGHQSAQETIIEGMGIQQGYQAKGLPTTLYLGHGVLQFRMYPEGLASVINGWKKHIAIGAGNTQPWIMLMIMLWIGGSIATTGYLITTLIGDFGTLALPISFYFIYALQFRWMCHRLIRIPWFYTLLHPLYILFFFHVYGQSFIQTHLFKKTEWKGRTIDLKKKK</sequence>
<comment type="subcellular location">
    <subcellularLocation>
        <location evidence="1">Cell membrane</location>
    </subcellularLocation>
</comment>
<dbReference type="OrthoDB" id="9806525at2"/>
<proteinExistence type="inferred from homology"/>
<accession>A0A6N8U0S1</accession>
<comment type="caution">
    <text evidence="13">The sequence shown here is derived from an EMBL/GenBank/DDBJ whole genome shotgun (WGS) entry which is preliminary data.</text>
</comment>
<evidence type="ECO:0000256" key="4">
    <source>
        <dbReference type="ARBA" id="ARBA00022679"/>
    </source>
</evidence>
<comment type="pathway">
    <text evidence="8">Carotenoid biosynthesis; staphyloxanthin biosynthesis; staphyloxanthin from farnesyl diphosphate: step 4/5.</text>
</comment>
<dbReference type="SUPFAM" id="SSF53448">
    <property type="entry name" value="Nucleotide-diphospho-sugar transferases"/>
    <property type="match status" value="1"/>
</dbReference>
<feature type="transmembrane region" description="Helical" evidence="11">
    <location>
        <begin position="271"/>
        <end position="292"/>
    </location>
</feature>
<evidence type="ECO:0000313" key="14">
    <source>
        <dbReference type="Proteomes" id="UP000436284"/>
    </source>
</evidence>
<feature type="domain" description="Glycosyltransferase 2-like" evidence="12">
    <location>
        <begin position="39"/>
        <end position="161"/>
    </location>
</feature>
<evidence type="ECO:0000256" key="10">
    <source>
        <dbReference type="ARBA" id="ARBA00040345"/>
    </source>
</evidence>
<dbReference type="PANTHER" id="PTHR43646">
    <property type="entry name" value="GLYCOSYLTRANSFERASE"/>
    <property type="match status" value="1"/>
</dbReference>
<keyword evidence="2" id="KW-1003">Cell membrane</keyword>
<keyword evidence="4 13" id="KW-0808">Transferase</keyword>
<evidence type="ECO:0000256" key="5">
    <source>
        <dbReference type="ARBA" id="ARBA00022746"/>
    </source>
</evidence>
<dbReference type="AlphaFoldDB" id="A0A6N8U0S1"/>
<feature type="transmembrane region" description="Helical" evidence="11">
    <location>
        <begin position="6"/>
        <end position="23"/>
    </location>
</feature>
<dbReference type="GO" id="GO:0005886">
    <property type="term" value="C:plasma membrane"/>
    <property type="evidence" value="ECO:0007669"/>
    <property type="project" value="UniProtKB-SubCell"/>
</dbReference>
<keyword evidence="6 11" id="KW-0472">Membrane</keyword>
<keyword evidence="11" id="KW-1133">Transmembrane helix</keyword>
<comment type="function">
    <text evidence="7">Catalyzes the glycosylation of 4,4'-diaponeurosporenoate, i.e. the esterification of glucose at the C1'' position with the carboxyl group of 4,4'-diaponeurosporenic acid, to form glycosyl-4,4'-diaponeurosporenoate. This is a step in the biosynthesis of staphyloxanthin, an orange pigment present in most staphylococci strains.</text>
</comment>
<reference evidence="13 14" key="1">
    <citation type="submission" date="2019-12" db="EMBL/GenBank/DDBJ databases">
        <title>Salinicoccus cyprini sp. nov., isolated from gastro-intestinal tract of mirror carp, Cyprinus carpio var. specularis, collected from Gobind Sagar Reservoir, Himachal Pradesh, India.</title>
        <authorList>
            <person name="Talwar C."/>
            <person name="Singh A.K."/>
            <person name="Lal R."/>
            <person name="Negi R.K."/>
        </authorList>
    </citation>
    <scope>NUCLEOTIDE SEQUENCE [LARGE SCALE GENOMIC DNA]</scope>
    <source>
        <strain evidence="13 14">J-82</strain>
    </source>
</reference>
<feature type="transmembrane region" description="Helical" evidence="11">
    <location>
        <begin position="327"/>
        <end position="345"/>
    </location>
</feature>
<keyword evidence="11" id="KW-0812">Transmembrane</keyword>
<evidence type="ECO:0000256" key="11">
    <source>
        <dbReference type="SAM" id="Phobius"/>
    </source>
</evidence>
<keyword evidence="14" id="KW-1185">Reference proteome</keyword>
<evidence type="ECO:0000313" key="13">
    <source>
        <dbReference type="EMBL" id="MXQ51674.1"/>
    </source>
</evidence>
<gene>
    <name evidence="13" type="ORF">GQ671_10410</name>
</gene>
<dbReference type="GO" id="GO:0016757">
    <property type="term" value="F:glycosyltransferase activity"/>
    <property type="evidence" value="ECO:0007669"/>
    <property type="project" value="UniProtKB-KW"/>
</dbReference>
<keyword evidence="3" id="KW-0328">Glycosyltransferase</keyword>
<name>A0A6N8U0S1_9STAP</name>
<evidence type="ECO:0000256" key="6">
    <source>
        <dbReference type="ARBA" id="ARBA00023136"/>
    </source>
</evidence>
<dbReference type="RefSeq" id="WP_160656700.1">
    <property type="nucleotide sequence ID" value="NZ_JBHRWU010000001.1"/>
</dbReference>
<evidence type="ECO:0000259" key="12">
    <source>
        <dbReference type="Pfam" id="PF00535"/>
    </source>
</evidence>
<evidence type="ECO:0000256" key="1">
    <source>
        <dbReference type="ARBA" id="ARBA00004236"/>
    </source>
</evidence>
<evidence type="ECO:0000256" key="2">
    <source>
        <dbReference type="ARBA" id="ARBA00022475"/>
    </source>
</evidence>
<protein>
    <recommendedName>
        <fullName evidence="10">4,4'-diaponeurosporenoate glycosyltransferase</fullName>
    </recommendedName>
</protein>
<dbReference type="CDD" id="cd00761">
    <property type="entry name" value="Glyco_tranf_GTA_type"/>
    <property type="match status" value="1"/>
</dbReference>
<evidence type="ECO:0000256" key="7">
    <source>
        <dbReference type="ARBA" id="ARBA00037281"/>
    </source>
</evidence>
<dbReference type="EMBL" id="WUUK01000004">
    <property type="protein sequence ID" value="MXQ51674.1"/>
    <property type="molecule type" value="Genomic_DNA"/>
</dbReference>
<dbReference type="Pfam" id="PF00535">
    <property type="entry name" value="Glycos_transf_2"/>
    <property type="match status" value="1"/>
</dbReference>
<organism evidence="13 14">
    <name type="scientific">Salinicoccus hispanicus</name>
    <dbReference type="NCBI Taxonomy" id="157225"/>
    <lineage>
        <taxon>Bacteria</taxon>
        <taxon>Bacillati</taxon>
        <taxon>Bacillota</taxon>
        <taxon>Bacilli</taxon>
        <taxon>Bacillales</taxon>
        <taxon>Staphylococcaceae</taxon>
        <taxon>Salinicoccus</taxon>
    </lineage>
</organism>
<dbReference type="Proteomes" id="UP000436284">
    <property type="component" value="Unassembled WGS sequence"/>
</dbReference>
<dbReference type="PANTHER" id="PTHR43646:SF2">
    <property type="entry name" value="GLYCOSYLTRANSFERASE 2-LIKE DOMAIN-CONTAINING PROTEIN"/>
    <property type="match status" value="1"/>
</dbReference>
<evidence type="ECO:0000256" key="9">
    <source>
        <dbReference type="ARBA" id="ARBA00038120"/>
    </source>
</evidence>
<dbReference type="Gene3D" id="3.90.550.10">
    <property type="entry name" value="Spore Coat Polysaccharide Biosynthesis Protein SpsA, Chain A"/>
    <property type="match status" value="1"/>
</dbReference>
<feature type="transmembrane region" description="Helical" evidence="11">
    <location>
        <begin position="298"/>
        <end position="315"/>
    </location>
</feature>
<dbReference type="InterPro" id="IPR029044">
    <property type="entry name" value="Nucleotide-diphossugar_trans"/>
</dbReference>
<keyword evidence="5" id="KW-0125">Carotenoid biosynthesis</keyword>
<dbReference type="InterPro" id="IPR001173">
    <property type="entry name" value="Glyco_trans_2-like"/>
</dbReference>